<dbReference type="EMBL" id="OU898283">
    <property type="protein sequence ID" value="CAG9838987.1"/>
    <property type="molecule type" value="Genomic_DNA"/>
</dbReference>
<dbReference type="AlphaFoldDB" id="A0A9N9TB11"/>
<keyword evidence="3" id="KW-1185">Reference proteome</keyword>
<organism evidence="2 3">
    <name type="scientific">Diabrotica balteata</name>
    <name type="common">Banded cucumber beetle</name>
    <dbReference type="NCBI Taxonomy" id="107213"/>
    <lineage>
        <taxon>Eukaryota</taxon>
        <taxon>Metazoa</taxon>
        <taxon>Ecdysozoa</taxon>
        <taxon>Arthropoda</taxon>
        <taxon>Hexapoda</taxon>
        <taxon>Insecta</taxon>
        <taxon>Pterygota</taxon>
        <taxon>Neoptera</taxon>
        <taxon>Endopterygota</taxon>
        <taxon>Coleoptera</taxon>
        <taxon>Polyphaga</taxon>
        <taxon>Cucujiformia</taxon>
        <taxon>Chrysomeloidea</taxon>
        <taxon>Chrysomelidae</taxon>
        <taxon>Galerucinae</taxon>
        <taxon>Diabroticina</taxon>
        <taxon>Diabroticites</taxon>
        <taxon>Diabrotica</taxon>
    </lineage>
</organism>
<gene>
    <name evidence="2" type="ORF">DIABBA_LOCUS11796</name>
</gene>
<name>A0A9N9TB11_DIABA</name>
<evidence type="ECO:0000256" key="1">
    <source>
        <dbReference type="SAM" id="MobiDB-lite"/>
    </source>
</evidence>
<sequence length="141" mass="16104">MNRPKNYWTKPLTDEELLLEAQLLLQDLPLDNNQDTDIEEDIEEDEQKMIENFSALDTDEHCFSEEVVQKDSELSDSGESEEDNEAVEDSADSDDENLDDSLNDPDFSPQVLEIDDDIIAFIEQDIVIATSSTTSCKRKRN</sequence>
<evidence type="ECO:0000313" key="2">
    <source>
        <dbReference type="EMBL" id="CAG9838987.1"/>
    </source>
</evidence>
<proteinExistence type="predicted"/>
<accession>A0A9N9TB11</accession>
<dbReference type="Proteomes" id="UP001153709">
    <property type="component" value="Chromosome 8"/>
</dbReference>
<reference evidence="2" key="1">
    <citation type="submission" date="2022-01" db="EMBL/GenBank/DDBJ databases">
        <authorList>
            <person name="King R."/>
        </authorList>
    </citation>
    <scope>NUCLEOTIDE SEQUENCE</scope>
</reference>
<protein>
    <submittedName>
        <fullName evidence="2">Uncharacterized protein</fullName>
    </submittedName>
</protein>
<feature type="region of interest" description="Disordered" evidence="1">
    <location>
        <begin position="67"/>
        <end position="110"/>
    </location>
</feature>
<feature type="compositionally biased region" description="Acidic residues" evidence="1">
    <location>
        <begin position="74"/>
        <end position="103"/>
    </location>
</feature>
<evidence type="ECO:0000313" key="3">
    <source>
        <dbReference type="Proteomes" id="UP001153709"/>
    </source>
</evidence>